<organism evidence="10 11">
    <name type="scientific">Novosphingobium album</name>
    <name type="common">ex Hu et al. 2023</name>
    <dbReference type="NCBI Taxonomy" id="2930093"/>
    <lineage>
        <taxon>Bacteria</taxon>
        <taxon>Pseudomonadati</taxon>
        <taxon>Pseudomonadota</taxon>
        <taxon>Alphaproteobacteria</taxon>
        <taxon>Sphingomonadales</taxon>
        <taxon>Sphingomonadaceae</taxon>
        <taxon>Novosphingobium</taxon>
    </lineage>
</organism>
<evidence type="ECO:0000256" key="6">
    <source>
        <dbReference type="ARBA" id="ARBA00023049"/>
    </source>
</evidence>
<dbReference type="Gene3D" id="1.10.1370.10">
    <property type="entry name" value="Neurolysin, domain 3"/>
    <property type="match status" value="1"/>
</dbReference>
<evidence type="ECO:0000313" key="11">
    <source>
        <dbReference type="Proteomes" id="UP001162880"/>
    </source>
</evidence>
<dbReference type="EMBL" id="JALHLE010000012">
    <property type="protein sequence ID" value="MCJ2178880.1"/>
    <property type="molecule type" value="Genomic_DNA"/>
</dbReference>
<dbReference type="CDD" id="cd06456">
    <property type="entry name" value="M3A_DCP"/>
    <property type="match status" value="1"/>
</dbReference>
<evidence type="ECO:0000259" key="9">
    <source>
        <dbReference type="Pfam" id="PF01432"/>
    </source>
</evidence>
<dbReference type="InterPro" id="IPR024079">
    <property type="entry name" value="MetalloPept_cat_dom_sf"/>
</dbReference>
<gene>
    <name evidence="10" type="ORF">MTR64_09920</name>
</gene>
<protein>
    <submittedName>
        <fullName evidence="10">M3 family metallopeptidase</fullName>
    </submittedName>
</protein>
<comment type="cofactor">
    <cofactor evidence="7">
        <name>Zn(2+)</name>
        <dbReference type="ChEBI" id="CHEBI:29105"/>
    </cofactor>
    <text evidence="7">Binds 1 zinc ion.</text>
</comment>
<keyword evidence="11" id="KW-1185">Reference proteome</keyword>
<dbReference type="InterPro" id="IPR034005">
    <property type="entry name" value="M3A_DCP"/>
</dbReference>
<name>A0ABT0B1I2_9SPHN</name>
<evidence type="ECO:0000256" key="7">
    <source>
        <dbReference type="RuleBase" id="RU003435"/>
    </source>
</evidence>
<feature type="domain" description="Peptidase M3A/M3B catalytic" evidence="9">
    <location>
        <begin position="265"/>
        <end position="713"/>
    </location>
</feature>
<evidence type="ECO:0000256" key="4">
    <source>
        <dbReference type="ARBA" id="ARBA00022801"/>
    </source>
</evidence>
<dbReference type="InterPro" id="IPR045090">
    <property type="entry name" value="Pept_M3A_M3B"/>
</dbReference>
<dbReference type="SUPFAM" id="SSF55486">
    <property type="entry name" value="Metalloproteases ('zincins'), catalytic domain"/>
    <property type="match status" value="1"/>
</dbReference>
<evidence type="ECO:0000256" key="2">
    <source>
        <dbReference type="ARBA" id="ARBA00022670"/>
    </source>
</evidence>
<keyword evidence="6 7" id="KW-0482">Metalloprotease</keyword>
<dbReference type="Gene3D" id="1.10.1370.40">
    <property type="match status" value="1"/>
</dbReference>
<dbReference type="Gene3D" id="3.40.390.10">
    <property type="entry name" value="Collagenase (Catalytic Domain)"/>
    <property type="match status" value="1"/>
</dbReference>
<keyword evidence="2 7" id="KW-0645">Protease</keyword>
<dbReference type="Pfam" id="PF01432">
    <property type="entry name" value="Peptidase_M3"/>
    <property type="match status" value="1"/>
</dbReference>
<dbReference type="RefSeq" id="WP_243993328.1">
    <property type="nucleotide sequence ID" value="NZ_JALHLE010000012.1"/>
</dbReference>
<evidence type="ECO:0000313" key="10">
    <source>
        <dbReference type="EMBL" id="MCJ2178880.1"/>
    </source>
</evidence>
<dbReference type="InterPro" id="IPR024077">
    <property type="entry name" value="Neurolysin/TOP_dom2"/>
</dbReference>
<sequence length="718" mass="78756">MNIRLMAAAAPLAVAASLLGAGISMPAEARTAQAAPAYSGPFAQESALPFHAPDFSKIKDSDYQPAIEAGIAAKRAEMEAIASNPATPTFENTVVAMERAGTLLARVTGVFDQLVSANTNETLDAIDTAMSPRREALKDEIYLNDKLFARVKAVHDSAVGKALTGEDKMLLETTYATFVHRGAELDAAHKAELKAMNLRIAALETRFSQTLTAGTDAAAVVFDSKEQLAGLSDADIATAAKRAADKGMPGKYVLALVNTTQQPALAQLTNRDSRRKLFEASVTRCTSGENDTTGIVSELAVLRAKKARLLGLPDYATFQMYDRMVSKPAKAVEFMKGFIPALGATQSREEAILADAAKADGVTTLEPWDWGFYAEKVRKAKYDLDDAQIKPYFNVWNTLENGVFYAATQTYGITFKRRTDLPVYHPSMRVYEVFDKDGSPLALFYFDPYARPNKQGGAWMTNFVEQSDLLGDKPVVVNTLNITPPAEGQPPLATWDDVTTMFHEFGHALHGMFASQKYPSLSGTNTARDFVEFPSQFNENFATVPAVLQHFAKNAAGETIPDALMQKIEAAAKWNQGLDFGEILEAAMLDMNWHMLDEQQAAQRPLAFQSKALADMDAEGLHTSMVPPRYLTPYFRHIWSNGYSAGYHAYIWTEMLAHDGWDWVEKNGGMTRANGDHIRATFLGQGHSQDYSVMYRNFTGHDPELEPMLEARGLTGGE</sequence>
<feature type="signal peptide" evidence="8">
    <location>
        <begin position="1"/>
        <end position="29"/>
    </location>
</feature>
<reference evidence="10" key="1">
    <citation type="submission" date="2022-03" db="EMBL/GenBank/DDBJ databases">
        <title>Identification of a novel bacterium isolated from mangrove sediments.</title>
        <authorList>
            <person name="Pan X."/>
        </authorList>
    </citation>
    <scope>NUCLEOTIDE SEQUENCE</scope>
    <source>
        <strain evidence="10">B2580</strain>
    </source>
</reference>
<keyword evidence="3 7" id="KW-0479">Metal-binding</keyword>
<accession>A0ABT0B1I2</accession>
<feature type="chain" id="PRO_5046741131" evidence="8">
    <location>
        <begin position="30"/>
        <end position="718"/>
    </location>
</feature>
<keyword evidence="8" id="KW-0732">Signal</keyword>
<comment type="similarity">
    <text evidence="1 7">Belongs to the peptidase M3 family.</text>
</comment>
<dbReference type="Proteomes" id="UP001162880">
    <property type="component" value="Unassembled WGS sequence"/>
</dbReference>
<dbReference type="InterPro" id="IPR001567">
    <property type="entry name" value="Pept_M3A_M3B_dom"/>
</dbReference>
<proteinExistence type="inferred from homology"/>
<dbReference type="PANTHER" id="PTHR43660">
    <property type="entry name" value="DIPEPTIDYL CARBOXYPEPTIDASE"/>
    <property type="match status" value="1"/>
</dbReference>
<comment type="caution">
    <text evidence="10">The sequence shown here is derived from an EMBL/GenBank/DDBJ whole genome shotgun (WGS) entry which is preliminary data.</text>
</comment>
<evidence type="ECO:0000256" key="5">
    <source>
        <dbReference type="ARBA" id="ARBA00022833"/>
    </source>
</evidence>
<keyword evidence="5 7" id="KW-0862">Zinc</keyword>
<evidence type="ECO:0000256" key="8">
    <source>
        <dbReference type="SAM" id="SignalP"/>
    </source>
</evidence>
<dbReference type="PANTHER" id="PTHR43660:SF1">
    <property type="entry name" value="DIPEPTIDYL CARBOXYPEPTIDASE"/>
    <property type="match status" value="1"/>
</dbReference>
<evidence type="ECO:0000256" key="1">
    <source>
        <dbReference type="ARBA" id="ARBA00006040"/>
    </source>
</evidence>
<keyword evidence="4 7" id="KW-0378">Hydrolase</keyword>
<evidence type="ECO:0000256" key="3">
    <source>
        <dbReference type="ARBA" id="ARBA00022723"/>
    </source>
</evidence>